<evidence type="ECO:0000313" key="1">
    <source>
        <dbReference type="EMBL" id="KDQ16066.1"/>
    </source>
</evidence>
<dbReference type="HOGENOM" id="CLU_2503973_0_0_1"/>
<evidence type="ECO:0000313" key="2">
    <source>
        <dbReference type="Proteomes" id="UP000027195"/>
    </source>
</evidence>
<dbReference type="EMBL" id="KL198029">
    <property type="protein sequence ID" value="KDQ16066.1"/>
    <property type="molecule type" value="Genomic_DNA"/>
</dbReference>
<sequence>MKHTKTISVTTARWWFHKMGYRWKRDHKGQYVDGHEREDVTAYCNCVFLPAMAAIELRTRKWGINDEPGSSFIMCHTVVWYHDKSTFYAHD</sequence>
<dbReference type="Proteomes" id="UP000027195">
    <property type="component" value="Unassembled WGS sequence"/>
</dbReference>
<evidence type="ECO:0008006" key="3">
    <source>
        <dbReference type="Google" id="ProtNLM"/>
    </source>
</evidence>
<dbReference type="PANTHER" id="PTHR35871">
    <property type="entry name" value="EXPRESSED PROTEIN"/>
    <property type="match status" value="1"/>
</dbReference>
<proteinExistence type="predicted"/>
<gene>
    <name evidence="1" type="ORF">BOTBODRAFT_107539</name>
</gene>
<name>A0A067MWY2_BOTB1</name>
<dbReference type="AlphaFoldDB" id="A0A067MWY2"/>
<dbReference type="STRING" id="930990.A0A067MWY2"/>
<dbReference type="PANTHER" id="PTHR35871:SF1">
    <property type="entry name" value="CXC1-LIKE CYSTEINE CLUSTER ASSOCIATED WITH KDZ TRANSPOSASES DOMAIN-CONTAINING PROTEIN"/>
    <property type="match status" value="1"/>
</dbReference>
<organism evidence="1 2">
    <name type="scientific">Botryobasidium botryosum (strain FD-172 SS1)</name>
    <dbReference type="NCBI Taxonomy" id="930990"/>
    <lineage>
        <taxon>Eukaryota</taxon>
        <taxon>Fungi</taxon>
        <taxon>Dikarya</taxon>
        <taxon>Basidiomycota</taxon>
        <taxon>Agaricomycotina</taxon>
        <taxon>Agaricomycetes</taxon>
        <taxon>Cantharellales</taxon>
        <taxon>Botryobasidiaceae</taxon>
        <taxon>Botryobasidium</taxon>
    </lineage>
</organism>
<keyword evidence="2" id="KW-1185">Reference proteome</keyword>
<protein>
    <recommendedName>
        <fullName evidence="3">Winged helix-turn helix domain-containing protein</fullName>
    </recommendedName>
</protein>
<dbReference type="OrthoDB" id="6511194at2759"/>
<accession>A0A067MWY2</accession>
<reference evidence="2" key="1">
    <citation type="journal article" date="2014" name="Proc. Natl. Acad. Sci. U.S.A.">
        <title>Extensive sampling of basidiomycete genomes demonstrates inadequacy of the white-rot/brown-rot paradigm for wood decay fungi.</title>
        <authorList>
            <person name="Riley R."/>
            <person name="Salamov A.A."/>
            <person name="Brown D.W."/>
            <person name="Nagy L.G."/>
            <person name="Floudas D."/>
            <person name="Held B.W."/>
            <person name="Levasseur A."/>
            <person name="Lombard V."/>
            <person name="Morin E."/>
            <person name="Otillar R."/>
            <person name="Lindquist E.A."/>
            <person name="Sun H."/>
            <person name="LaButti K.M."/>
            <person name="Schmutz J."/>
            <person name="Jabbour D."/>
            <person name="Luo H."/>
            <person name="Baker S.E."/>
            <person name="Pisabarro A.G."/>
            <person name="Walton J.D."/>
            <person name="Blanchette R.A."/>
            <person name="Henrissat B."/>
            <person name="Martin F."/>
            <person name="Cullen D."/>
            <person name="Hibbett D.S."/>
            <person name="Grigoriev I.V."/>
        </authorList>
    </citation>
    <scope>NUCLEOTIDE SEQUENCE [LARGE SCALE GENOMIC DNA]</scope>
    <source>
        <strain evidence="2">FD-172 SS1</strain>
    </source>
</reference>
<dbReference type="InParanoid" id="A0A067MWY2"/>